<sequence>MIRALLGALITGAAAPAIGVYLVQRRLSLIGDGLGHVALTGVGLGLLLHRSPVIMAVIAAAAGAVVIELVRERGRTSGDIALSMLFYGGISGGVVLVNLSDAQSSRSLVTYLFGSPLTTSRQDLTVMLILGVAVLAVSILLRPWLFAVCHDEEYARVSGLPVRTLNLILAITTAVTVTVAMRAVGLLLVSALMVVPVATAQQLTRGFRATMLAAIGLGLLVSGGGVWLSTAIDTGPGATVVLLAIAGFFAVTVGASAARAARGARHRSSDTGAGEPSAPAEPGLTAAAPGGAGPLDHTGEARAGA</sequence>
<reference evidence="10" key="1">
    <citation type="journal article" date="2019" name="Int. J. Syst. Evol. Microbiol.">
        <title>The Global Catalogue of Microorganisms (GCM) 10K type strain sequencing project: providing services to taxonomists for standard genome sequencing and annotation.</title>
        <authorList>
            <consortium name="The Broad Institute Genomics Platform"/>
            <consortium name="The Broad Institute Genome Sequencing Center for Infectious Disease"/>
            <person name="Wu L."/>
            <person name="Ma J."/>
        </authorList>
    </citation>
    <scope>NUCLEOTIDE SEQUENCE [LARGE SCALE GENOMIC DNA]</scope>
    <source>
        <strain evidence="10">JCM 17441</strain>
    </source>
</reference>
<feature type="transmembrane region" description="Helical" evidence="8">
    <location>
        <begin position="165"/>
        <end position="198"/>
    </location>
</feature>
<feature type="transmembrane region" description="Helical" evidence="8">
    <location>
        <begin position="29"/>
        <end position="48"/>
    </location>
</feature>
<keyword evidence="10" id="KW-1185">Reference proteome</keyword>
<dbReference type="PANTHER" id="PTHR30477:SF0">
    <property type="entry name" value="METAL TRANSPORT SYSTEM MEMBRANE PROTEIN TM_0125-RELATED"/>
    <property type="match status" value="1"/>
</dbReference>
<keyword evidence="5 8" id="KW-0472">Membrane</keyword>
<organism evidence="9 10">
    <name type="scientific">Dactylosporangium darangshiense</name>
    <dbReference type="NCBI Taxonomy" id="579108"/>
    <lineage>
        <taxon>Bacteria</taxon>
        <taxon>Bacillati</taxon>
        <taxon>Actinomycetota</taxon>
        <taxon>Actinomycetes</taxon>
        <taxon>Micromonosporales</taxon>
        <taxon>Micromonosporaceae</taxon>
        <taxon>Dactylosporangium</taxon>
    </lineage>
</organism>
<feature type="compositionally biased region" description="Low complexity" evidence="7">
    <location>
        <begin position="278"/>
        <end position="289"/>
    </location>
</feature>
<dbReference type="Gene3D" id="1.10.3470.10">
    <property type="entry name" value="ABC transporter involved in vitamin B12 uptake, BtuC"/>
    <property type="match status" value="1"/>
</dbReference>
<accession>A0ABP8DT13</accession>
<feature type="transmembrane region" description="Helical" evidence="8">
    <location>
        <begin position="124"/>
        <end position="145"/>
    </location>
</feature>
<feature type="transmembrane region" description="Helical" evidence="8">
    <location>
        <begin position="210"/>
        <end position="232"/>
    </location>
</feature>
<evidence type="ECO:0000256" key="4">
    <source>
        <dbReference type="ARBA" id="ARBA00022989"/>
    </source>
</evidence>
<protein>
    <submittedName>
        <fullName evidence="9">Metal ABC transporter permease</fullName>
    </submittedName>
</protein>
<comment type="similarity">
    <text evidence="2 6">Belongs to the ABC-3 integral membrane protein family.</text>
</comment>
<keyword evidence="4 8" id="KW-1133">Transmembrane helix</keyword>
<name>A0ABP8DT13_9ACTN</name>
<feature type="region of interest" description="Disordered" evidence="7">
    <location>
        <begin position="264"/>
        <end position="305"/>
    </location>
</feature>
<feature type="transmembrane region" description="Helical" evidence="8">
    <location>
        <begin position="238"/>
        <end position="258"/>
    </location>
</feature>
<evidence type="ECO:0000256" key="5">
    <source>
        <dbReference type="ARBA" id="ARBA00023136"/>
    </source>
</evidence>
<dbReference type="SUPFAM" id="SSF81345">
    <property type="entry name" value="ABC transporter involved in vitamin B12 uptake, BtuC"/>
    <property type="match status" value="1"/>
</dbReference>
<keyword evidence="6" id="KW-0813">Transport</keyword>
<evidence type="ECO:0000256" key="7">
    <source>
        <dbReference type="SAM" id="MobiDB-lite"/>
    </source>
</evidence>
<comment type="subcellular location">
    <subcellularLocation>
        <location evidence="6">Cell membrane</location>
        <topology evidence="6">Multi-pass membrane protein</topology>
    </subcellularLocation>
    <subcellularLocation>
        <location evidence="1">Membrane</location>
        <topology evidence="1">Multi-pass membrane protein</topology>
    </subcellularLocation>
</comment>
<dbReference type="Pfam" id="PF00950">
    <property type="entry name" value="ABC-3"/>
    <property type="match status" value="1"/>
</dbReference>
<dbReference type="Proteomes" id="UP001500620">
    <property type="component" value="Unassembled WGS sequence"/>
</dbReference>
<evidence type="ECO:0000256" key="2">
    <source>
        <dbReference type="ARBA" id="ARBA00008034"/>
    </source>
</evidence>
<dbReference type="InterPro" id="IPR037294">
    <property type="entry name" value="ABC_BtuC-like"/>
</dbReference>
<evidence type="ECO:0000256" key="3">
    <source>
        <dbReference type="ARBA" id="ARBA00022692"/>
    </source>
</evidence>
<dbReference type="EMBL" id="BAABAT010000062">
    <property type="protein sequence ID" value="GAA4263155.1"/>
    <property type="molecule type" value="Genomic_DNA"/>
</dbReference>
<gene>
    <name evidence="9" type="ORF">GCM10022255_105140</name>
</gene>
<evidence type="ECO:0000313" key="10">
    <source>
        <dbReference type="Proteomes" id="UP001500620"/>
    </source>
</evidence>
<comment type="caution">
    <text evidence="9">The sequence shown here is derived from an EMBL/GenBank/DDBJ whole genome shotgun (WGS) entry which is preliminary data.</text>
</comment>
<dbReference type="InterPro" id="IPR001626">
    <property type="entry name" value="ABC_TroCD"/>
</dbReference>
<evidence type="ECO:0000256" key="8">
    <source>
        <dbReference type="SAM" id="Phobius"/>
    </source>
</evidence>
<evidence type="ECO:0000313" key="9">
    <source>
        <dbReference type="EMBL" id="GAA4263155.1"/>
    </source>
</evidence>
<proteinExistence type="inferred from homology"/>
<feature type="transmembrane region" description="Helical" evidence="8">
    <location>
        <begin position="82"/>
        <end position="99"/>
    </location>
</feature>
<evidence type="ECO:0000256" key="6">
    <source>
        <dbReference type="RuleBase" id="RU003943"/>
    </source>
</evidence>
<dbReference type="PANTHER" id="PTHR30477">
    <property type="entry name" value="ABC-TRANSPORTER METAL-BINDING PROTEIN"/>
    <property type="match status" value="1"/>
</dbReference>
<keyword evidence="3 6" id="KW-0812">Transmembrane</keyword>
<feature type="transmembrane region" description="Helical" evidence="8">
    <location>
        <begin position="53"/>
        <end position="70"/>
    </location>
</feature>
<evidence type="ECO:0000256" key="1">
    <source>
        <dbReference type="ARBA" id="ARBA00004141"/>
    </source>
</evidence>